<accession>A0A3G6J2T9</accession>
<evidence type="ECO:0000256" key="1">
    <source>
        <dbReference type="ARBA" id="ARBA00008814"/>
    </source>
</evidence>
<feature type="domain" description="Fe/B12 periplasmic-binding" evidence="3">
    <location>
        <begin position="49"/>
        <end position="362"/>
    </location>
</feature>
<keyword evidence="2" id="KW-0732">Signal</keyword>
<dbReference type="Gene3D" id="3.40.50.1980">
    <property type="entry name" value="Nitrogenase molybdenum iron protein domain"/>
    <property type="match status" value="2"/>
</dbReference>
<reference evidence="4 5" key="1">
    <citation type="submission" date="2018-11" db="EMBL/GenBank/DDBJ databases">
        <authorList>
            <person name="Kleinhagauer T."/>
            <person name="Glaeser S.P."/>
            <person name="Spergser J."/>
            <person name="Ruckert C."/>
            <person name="Kaempfer P."/>
            <person name="Busse H.-J."/>
        </authorList>
    </citation>
    <scope>NUCLEOTIDE SEQUENCE [LARGE SCALE GENOMIC DNA]</scope>
    <source>
        <strain evidence="4 5">W8</strain>
    </source>
</reference>
<name>A0A3G6J2T9_9CORY</name>
<dbReference type="OrthoDB" id="9775594at2"/>
<evidence type="ECO:0000313" key="5">
    <source>
        <dbReference type="Proteomes" id="UP000271587"/>
    </source>
</evidence>
<gene>
    <name evidence="4" type="ORF">CGERO_01935</name>
</gene>
<dbReference type="AlphaFoldDB" id="A0A3G6J2T9"/>
<dbReference type="KEGG" id="cgk:CGERO_01935"/>
<protein>
    <submittedName>
        <fullName evidence="4">Corrinoid ABC transporter substrate-binding protein</fullName>
    </submittedName>
</protein>
<evidence type="ECO:0000256" key="2">
    <source>
        <dbReference type="SAM" id="SignalP"/>
    </source>
</evidence>
<feature type="chain" id="PRO_5018207362" evidence="2">
    <location>
        <begin position="26"/>
        <end position="392"/>
    </location>
</feature>
<evidence type="ECO:0000259" key="3">
    <source>
        <dbReference type="PROSITE" id="PS50983"/>
    </source>
</evidence>
<feature type="signal peptide" evidence="2">
    <location>
        <begin position="1"/>
        <end position="25"/>
    </location>
</feature>
<dbReference type="PANTHER" id="PTHR30535">
    <property type="entry name" value="VITAMIN B12-BINDING PROTEIN"/>
    <property type="match status" value="1"/>
</dbReference>
<dbReference type="InterPro" id="IPR050902">
    <property type="entry name" value="ABC_Transporter_SBP"/>
</dbReference>
<proteinExistence type="inferred from homology"/>
<dbReference type="RefSeq" id="WP_123933218.1">
    <property type="nucleotide sequence ID" value="NZ_CP033897.1"/>
</dbReference>
<organism evidence="4 5">
    <name type="scientific">Corynebacterium gerontici</name>
    <dbReference type="NCBI Taxonomy" id="2079234"/>
    <lineage>
        <taxon>Bacteria</taxon>
        <taxon>Bacillati</taxon>
        <taxon>Actinomycetota</taxon>
        <taxon>Actinomycetes</taxon>
        <taxon>Mycobacteriales</taxon>
        <taxon>Corynebacteriaceae</taxon>
        <taxon>Corynebacterium</taxon>
    </lineage>
</organism>
<dbReference type="PANTHER" id="PTHR30535:SF34">
    <property type="entry name" value="MOLYBDATE-BINDING PROTEIN MOLA"/>
    <property type="match status" value="1"/>
</dbReference>
<dbReference type="SUPFAM" id="SSF53807">
    <property type="entry name" value="Helical backbone' metal receptor"/>
    <property type="match status" value="1"/>
</dbReference>
<dbReference type="PROSITE" id="PS51257">
    <property type="entry name" value="PROKAR_LIPOPROTEIN"/>
    <property type="match status" value="1"/>
</dbReference>
<dbReference type="EMBL" id="CP033897">
    <property type="protein sequence ID" value="AZA10720.1"/>
    <property type="molecule type" value="Genomic_DNA"/>
</dbReference>
<dbReference type="Proteomes" id="UP000271587">
    <property type="component" value="Chromosome"/>
</dbReference>
<keyword evidence="5" id="KW-1185">Reference proteome</keyword>
<dbReference type="PROSITE" id="PS50983">
    <property type="entry name" value="FE_B12_PBP"/>
    <property type="match status" value="1"/>
</dbReference>
<evidence type="ECO:0000313" key="4">
    <source>
        <dbReference type="EMBL" id="AZA10720.1"/>
    </source>
</evidence>
<dbReference type="InterPro" id="IPR002491">
    <property type="entry name" value="ABC_transptr_periplasmic_BD"/>
</dbReference>
<sequence length="392" mass="42541" precursor="true">MLKPIKRLGAIVAASGLILAGCSDAQQGASTSEEAASKGNFTITDVAGREVSLDKAPERVVLGEGRGVFATGILNKEEPLEHVVALGSDLKSATPDYYKHFEQQFPKVNDLPEIGSVKKGDVTVENLVSLDADLLLLTMDQYDAAKTTGLDKQMDDAGLKYAMIDFRQHPIENTTRSMAIFGKVFGHEDKAEEFNDQWQKVVDEVKEKAAKGEGKRTFLWRAAGISDCCGTWNDANIGELINFAGGKNLGDEVLDAESGAVTPEKVLEMQPEAIIATGGDWGSKVGKDGAVGYIALGYDIDQAKAQASVDKAVELQPGFDQLKAFEDGTFHAMWHQFYNSPFNYVALLQIAKWVNPDHFKDVDVDAAWSESQEQYSPIGDEGTFFSTAKASK</sequence>
<comment type="similarity">
    <text evidence="1">Belongs to the bacterial solute-binding protein 8 family.</text>
</comment>
<dbReference type="Pfam" id="PF01497">
    <property type="entry name" value="Peripla_BP_2"/>
    <property type="match status" value="1"/>
</dbReference>